<dbReference type="Proteomes" id="UP000030686">
    <property type="component" value="Unassembled WGS sequence"/>
</dbReference>
<keyword evidence="2" id="KW-1185">Reference proteome</keyword>
<dbReference type="OrthoDB" id="341259at2759"/>
<gene>
    <name evidence="1" type="ORF">PROQFM164_S02g000425</name>
</gene>
<proteinExistence type="predicted"/>
<sequence>MCYNLTALLYRTETFGHSEVKQALLESAQIGLGSLKPVPEGWQYIQRIYRTIPPNLPKVSTSHLSSSKMWRS</sequence>
<organism evidence="1 2">
    <name type="scientific">Penicillium roqueforti (strain FM164)</name>
    <dbReference type="NCBI Taxonomy" id="1365484"/>
    <lineage>
        <taxon>Eukaryota</taxon>
        <taxon>Fungi</taxon>
        <taxon>Dikarya</taxon>
        <taxon>Ascomycota</taxon>
        <taxon>Pezizomycotina</taxon>
        <taxon>Eurotiomycetes</taxon>
        <taxon>Eurotiomycetidae</taxon>
        <taxon>Eurotiales</taxon>
        <taxon>Aspergillaceae</taxon>
        <taxon>Penicillium</taxon>
    </lineage>
</organism>
<dbReference type="EMBL" id="HG792016">
    <property type="protein sequence ID" value="CDM30276.1"/>
    <property type="molecule type" value="Genomic_DNA"/>
</dbReference>
<name>W6Q2S6_PENRF</name>
<accession>W6Q2S6</accession>
<evidence type="ECO:0000313" key="1">
    <source>
        <dbReference type="EMBL" id="CDM30276.1"/>
    </source>
</evidence>
<reference evidence="1" key="1">
    <citation type="journal article" date="2014" name="Nat. Commun.">
        <title>Multiple recent horizontal transfers of a large genomic region in cheese making fungi.</title>
        <authorList>
            <person name="Cheeseman K."/>
            <person name="Ropars J."/>
            <person name="Renault P."/>
            <person name="Dupont J."/>
            <person name="Gouzy J."/>
            <person name="Branca A."/>
            <person name="Abraham A.L."/>
            <person name="Ceppi M."/>
            <person name="Conseiller E."/>
            <person name="Debuchy R."/>
            <person name="Malagnac F."/>
            <person name="Goarin A."/>
            <person name="Silar P."/>
            <person name="Lacoste S."/>
            <person name="Sallet E."/>
            <person name="Bensimon A."/>
            <person name="Giraud T."/>
            <person name="Brygoo Y."/>
        </authorList>
    </citation>
    <scope>NUCLEOTIDE SEQUENCE [LARGE SCALE GENOMIC DNA]</scope>
    <source>
        <strain evidence="1">FM164</strain>
    </source>
</reference>
<protein>
    <submittedName>
        <fullName evidence="1">Genomic scaffold, ProqFM164S02</fullName>
    </submittedName>
</protein>
<dbReference type="AlphaFoldDB" id="W6Q2S6"/>
<evidence type="ECO:0000313" key="2">
    <source>
        <dbReference type="Proteomes" id="UP000030686"/>
    </source>
</evidence>